<reference evidence="1 2" key="1">
    <citation type="journal article" date="2022" name="New Phytol.">
        <title>Ecological generalism drives hyperdiversity of secondary metabolite gene clusters in xylarialean endophytes.</title>
        <authorList>
            <person name="Franco M.E.E."/>
            <person name="Wisecaver J.H."/>
            <person name="Arnold A.E."/>
            <person name="Ju Y.M."/>
            <person name="Slot J.C."/>
            <person name="Ahrendt S."/>
            <person name="Moore L.P."/>
            <person name="Eastman K.E."/>
            <person name="Scott K."/>
            <person name="Konkel Z."/>
            <person name="Mondo S.J."/>
            <person name="Kuo A."/>
            <person name="Hayes R.D."/>
            <person name="Haridas S."/>
            <person name="Andreopoulos B."/>
            <person name="Riley R."/>
            <person name="LaButti K."/>
            <person name="Pangilinan J."/>
            <person name="Lipzen A."/>
            <person name="Amirebrahimi M."/>
            <person name="Yan J."/>
            <person name="Adam C."/>
            <person name="Keymanesh K."/>
            <person name="Ng V."/>
            <person name="Louie K."/>
            <person name="Northen T."/>
            <person name="Drula E."/>
            <person name="Henrissat B."/>
            <person name="Hsieh H.M."/>
            <person name="Youens-Clark K."/>
            <person name="Lutzoni F."/>
            <person name="Miadlikowska J."/>
            <person name="Eastwood D.C."/>
            <person name="Hamelin R.C."/>
            <person name="Grigoriev I.V."/>
            <person name="U'Ren J.M."/>
        </authorList>
    </citation>
    <scope>NUCLEOTIDE SEQUENCE [LARGE SCALE GENOMIC DNA]</scope>
    <source>
        <strain evidence="1 2">ER1909</strain>
    </source>
</reference>
<organism evidence="1 2">
    <name type="scientific">Hypoxylon rubiginosum</name>
    <dbReference type="NCBI Taxonomy" id="110542"/>
    <lineage>
        <taxon>Eukaryota</taxon>
        <taxon>Fungi</taxon>
        <taxon>Dikarya</taxon>
        <taxon>Ascomycota</taxon>
        <taxon>Pezizomycotina</taxon>
        <taxon>Sordariomycetes</taxon>
        <taxon>Xylariomycetidae</taxon>
        <taxon>Xylariales</taxon>
        <taxon>Hypoxylaceae</taxon>
        <taxon>Hypoxylon</taxon>
    </lineage>
</organism>
<gene>
    <name evidence="1" type="ORF">F4821DRAFT_257052</name>
</gene>
<dbReference type="Proteomes" id="UP001497680">
    <property type="component" value="Unassembled WGS sequence"/>
</dbReference>
<dbReference type="EMBL" id="MU394296">
    <property type="protein sequence ID" value="KAI6089253.1"/>
    <property type="molecule type" value="Genomic_DNA"/>
</dbReference>
<proteinExistence type="predicted"/>
<evidence type="ECO:0000313" key="2">
    <source>
        <dbReference type="Proteomes" id="UP001497680"/>
    </source>
</evidence>
<comment type="caution">
    <text evidence="1">The sequence shown here is derived from an EMBL/GenBank/DDBJ whole genome shotgun (WGS) entry which is preliminary data.</text>
</comment>
<accession>A0ACC0D9C4</accession>
<name>A0ACC0D9C4_9PEZI</name>
<evidence type="ECO:0000313" key="1">
    <source>
        <dbReference type="EMBL" id="KAI6089253.1"/>
    </source>
</evidence>
<keyword evidence="2" id="KW-1185">Reference proteome</keyword>
<sequence length="436" mass="50025">MSQPHQCFVDEVSAPIKLIDVLPLSRRELSTVQEIEEYISHTDVSEYSHRHLSICQRTSWRPLQVTRGLLELFVSKHDITDSFWDLPSCFYYRSEDVEINFCLPVNMNKTASSTEICYTIRYPELKPDGRTWVIRQSGFYFRIDAAASRSVSVLFSPTPNSTAHRQIEDLLLSTDNSSKSLKSPLRVHEILFSAYFPAWRHYIAFLELKLISHTSATFTSFIDEPLRVGHETLSSLTSLDSRFLQASTLLSLSEDLLRELSSAFSQEPSLDTTEVIVTIDNYRRQVVAYYRTTTFLQRRAQTTAQLAADTLSLRDQVLAKQQNSTMLQLNKSAVFLTMLTLLYLPASFVATFFGMNFFDLDQDSQQIVSTPMVWIYVVSSVMLTLVTFSVYYWVVHNDVVVKRMSPKIHVGDWRALARRALTMRANSMRGLEKIPV</sequence>
<protein>
    <submittedName>
        <fullName evidence="1">Uncharacterized protein</fullName>
    </submittedName>
</protein>